<dbReference type="AlphaFoldDB" id="A0A4C1WII3"/>
<accession>A0A4C1WII3</accession>
<comment type="caution">
    <text evidence="2">The sequence shown here is derived from an EMBL/GenBank/DDBJ whole genome shotgun (WGS) entry which is preliminary data.</text>
</comment>
<organism evidence="2 3">
    <name type="scientific">Eumeta variegata</name>
    <name type="common">Bagworm moth</name>
    <name type="synonym">Eumeta japonica</name>
    <dbReference type="NCBI Taxonomy" id="151549"/>
    <lineage>
        <taxon>Eukaryota</taxon>
        <taxon>Metazoa</taxon>
        <taxon>Ecdysozoa</taxon>
        <taxon>Arthropoda</taxon>
        <taxon>Hexapoda</taxon>
        <taxon>Insecta</taxon>
        <taxon>Pterygota</taxon>
        <taxon>Neoptera</taxon>
        <taxon>Endopterygota</taxon>
        <taxon>Lepidoptera</taxon>
        <taxon>Glossata</taxon>
        <taxon>Ditrysia</taxon>
        <taxon>Tineoidea</taxon>
        <taxon>Psychidae</taxon>
        <taxon>Oiketicinae</taxon>
        <taxon>Eumeta</taxon>
    </lineage>
</organism>
<proteinExistence type="predicted"/>
<evidence type="ECO:0000256" key="1">
    <source>
        <dbReference type="SAM" id="MobiDB-lite"/>
    </source>
</evidence>
<dbReference type="EMBL" id="BGZK01000578">
    <property type="protein sequence ID" value="GBP51266.1"/>
    <property type="molecule type" value="Genomic_DNA"/>
</dbReference>
<protein>
    <submittedName>
        <fullName evidence="2">Uncharacterized protein</fullName>
    </submittedName>
</protein>
<reference evidence="2 3" key="1">
    <citation type="journal article" date="2019" name="Commun. Biol.">
        <title>The bagworm genome reveals a unique fibroin gene that provides high tensile strength.</title>
        <authorList>
            <person name="Kono N."/>
            <person name="Nakamura H."/>
            <person name="Ohtoshi R."/>
            <person name="Tomita M."/>
            <person name="Numata K."/>
            <person name="Arakawa K."/>
        </authorList>
    </citation>
    <scope>NUCLEOTIDE SEQUENCE [LARGE SCALE GENOMIC DNA]</scope>
</reference>
<name>A0A4C1WII3_EUMVA</name>
<evidence type="ECO:0000313" key="3">
    <source>
        <dbReference type="Proteomes" id="UP000299102"/>
    </source>
</evidence>
<keyword evidence="3" id="KW-1185">Reference proteome</keyword>
<feature type="region of interest" description="Disordered" evidence="1">
    <location>
        <begin position="168"/>
        <end position="188"/>
    </location>
</feature>
<dbReference type="Proteomes" id="UP000299102">
    <property type="component" value="Unassembled WGS sequence"/>
</dbReference>
<sequence>MTEVETDHPLLLTGALSRLDMLTDPTSVGVSMTPYAESHTRFGPWSRSRFRFLPVSNLDSALRLAYDLDSAIGHGSDLNEAVANPTTKIKFMNVDAQLPKGVTSRSYKPIAAPNASKTRAPHDNIGKAIDEFPFLTRRQKHVNGMHRPVDFGTCLVARSREYGERKETTWSRGPCSRGRSGMRVPPTALPTTIKRAGCEDTAHGAFNSEWCPSQVGQDSSVQGGLLLATDALESHHRTQMAGGSSKEECTDHFFLRFIQSNLQRSKLATSELLQRYPGFRVVQKAVPRRPIKAAITIVDNGVHNEEDQILINENVTATVINARNTETAGLALSVYFEEDKPIGP</sequence>
<dbReference type="OrthoDB" id="411871at2759"/>
<gene>
    <name evidence="2" type="ORF">EVAR_48359_1</name>
</gene>
<evidence type="ECO:0000313" key="2">
    <source>
        <dbReference type="EMBL" id="GBP51266.1"/>
    </source>
</evidence>